<dbReference type="CDD" id="cd00130">
    <property type="entry name" value="PAS"/>
    <property type="match status" value="1"/>
</dbReference>
<dbReference type="InterPro" id="IPR003594">
    <property type="entry name" value="HATPase_dom"/>
</dbReference>
<evidence type="ECO:0000256" key="9">
    <source>
        <dbReference type="SAM" id="MobiDB-lite"/>
    </source>
</evidence>
<sequence length="550" mass="58261">MATTAATMPCWKVGPVEASGGTAVGTRTAAVTAADDVVRHAPDGLAVIDADARFVEANPAAVLLCGLDPERVAGAPSPFAAPDEAAAAGRSGELTVAWEPVAGQRREFAYVLSPVPGQRRWIVSFRDVTLSRLRERRLAAIAKAASSVASKRSLVGTLEALAHEVARTDSLAGVQVMTVNSTGNRLHVVGASGFGRHADFFDKLMECRALGARLMMLEALETRQPIVAPSRYEAVMRDPAWAPLKELMRHPRWDWFVSVPLLAGGEPVGILNAFFAPGQVVGDTELEFLLAMAEQAAMAVDHAALLEWERDVARREERQKLARDLHDSVVQQVFSMMMQARSLGVLVARGLPPTPEKLAQVADDLSSSAQDVLVDLRGMVVELRPAAATAGGLAAALRSLVDSTAARTGMTVSLDVVDQADELAALDAALLEDVYRVVAEALHNSVKHAEADQIHVRLAVTAHGRRRRLVAEVTDDGRGMGASSDAARTADCASSGFGMTVMRERAARWGGAVRVRQPAAGGTSVLLSLPLPTSLPATPASPPTHEENAP</sequence>
<feature type="domain" description="PAS" evidence="11">
    <location>
        <begin position="37"/>
        <end position="74"/>
    </location>
</feature>
<dbReference type="EMBL" id="JACIBU010000001">
    <property type="protein sequence ID" value="MBB3674822.1"/>
    <property type="molecule type" value="Genomic_DNA"/>
</dbReference>
<dbReference type="InterPro" id="IPR029016">
    <property type="entry name" value="GAF-like_dom_sf"/>
</dbReference>
<evidence type="ECO:0000256" key="8">
    <source>
        <dbReference type="ARBA" id="ARBA00023012"/>
    </source>
</evidence>
<evidence type="ECO:0000256" key="2">
    <source>
        <dbReference type="ARBA" id="ARBA00012438"/>
    </source>
</evidence>
<keyword evidence="4" id="KW-0808">Transferase</keyword>
<dbReference type="AlphaFoldDB" id="A0A839Y077"/>
<dbReference type="Gene3D" id="3.30.565.10">
    <property type="entry name" value="Histidine kinase-like ATPase, C-terminal domain"/>
    <property type="match status" value="1"/>
</dbReference>
<evidence type="ECO:0000256" key="7">
    <source>
        <dbReference type="ARBA" id="ARBA00022840"/>
    </source>
</evidence>
<dbReference type="GO" id="GO:0016020">
    <property type="term" value="C:membrane"/>
    <property type="evidence" value="ECO:0007669"/>
    <property type="project" value="InterPro"/>
</dbReference>
<dbReference type="Gene3D" id="3.30.450.20">
    <property type="entry name" value="PAS domain"/>
    <property type="match status" value="1"/>
</dbReference>
<dbReference type="PROSITE" id="PS50112">
    <property type="entry name" value="PAS"/>
    <property type="match status" value="1"/>
</dbReference>
<dbReference type="SUPFAM" id="SSF55874">
    <property type="entry name" value="ATPase domain of HSP90 chaperone/DNA topoisomerase II/histidine kinase"/>
    <property type="match status" value="1"/>
</dbReference>
<evidence type="ECO:0000256" key="3">
    <source>
        <dbReference type="ARBA" id="ARBA00022553"/>
    </source>
</evidence>
<proteinExistence type="predicted"/>
<dbReference type="PANTHER" id="PTHR24421:SF10">
    <property type="entry name" value="NITRATE_NITRITE SENSOR PROTEIN NARQ"/>
    <property type="match status" value="1"/>
</dbReference>
<keyword evidence="5" id="KW-0547">Nucleotide-binding</keyword>
<evidence type="ECO:0000256" key="4">
    <source>
        <dbReference type="ARBA" id="ARBA00022679"/>
    </source>
</evidence>
<dbReference type="SUPFAM" id="SSF55781">
    <property type="entry name" value="GAF domain-like"/>
    <property type="match status" value="1"/>
</dbReference>
<dbReference type="CDD" id="cd16917">
    <property type="entry name" value="HATPase_UhpB-NarQ-NarX-like"/>
    <property type="match status" value="1"/>
</dbReference>
<dbReference type="Pfam" id="PF02518">
    <property type="entry name" value="HATPase_c"/>
    <property type="match status" value="1"/>
</dbReference>
<dbReference type="InterPro" id="IPR050482">
    <property type="entry name" value="Sensor_HK_TwoCompSys"/>
</dbReference>
<dbReference type="GO" id="GO:0000155">
    <property type="term" value="F:phosphorelay sensor kinase activity"/>
    <property type="evidence" value="ECO:0007669"/>
    <property type="project" value="InterPro"/>
</dbReference>
<dbReference type="GO" id="GO:0005524">
    <property type="term" value="F:ATP binding"/>
    <property type="evidence" value="ECO:0007669"/>
    <property type="project" value="UniProtKB-KW"/>
</dbReference>
<keyword evidence="3" id="KW-0597">Phosphoprotein</keyword>
<dbReference type="GO" id="GO:0046983">
    <property type="term" value="F:protein dimerization activity"/>
    <property type="evidence" value="ECO:0007669"/>
    <property type="project" value="InterPro"/>
</dbReference>
<dbReference type="RefSeq" id="WP_246405391.1">
    <property type="nucleotide sequence ID" value="NZ_JACIBU010000001.1"/>
</dbReference>
<feature type="region of interest" description="Disordered" evidence="9">
    <location>
        <begin position="529"/>
        <end position="550"/>
    </location>
</feature>
<evidence type="ECO:0000313" key="13">
    <source>
        <dbReference type="Proteomes" id="UP000580718"/>
    </source>
</evidence>
<dbReference type="SUPFAM" id="SSF55785">
    <property type="entry name" value="PYP-like sensor domain (PAS domain)"/>
    <property type="match status" value="1"/>
</dbReference>
<dbReference type="InterPro" id="IPR036890">
    <property type="entry name" value="HATPase_C_sf"/>
</dbReference>
<name>A0A839Y077_9ACTN</name>
<dbReference type="SMART" id="SM00065">
    <property type="entry name" value="GAF"/>
    <property type="match status" value="1"/>
</dbReference>
<dbReference type="EC" id="2.7.13.3" evidence="2"/>
<accession>A0A839Y077</accession>
<evidence type="ECO:0000256" key="1">
    <source>
        <dbReference type="ARBA" id="ARBA00000085"/>
    </source>
</evidence>
<dbReference type="SMART" id="SM00387">
    <property type="entry name" value="HATPase_c"/>
    <property type="match status" value="1"/>
</dbReference>
<feature type="compositionally biased region" description="Low complexity" evidence="9">
    <location>
        <begin position="529"/>
        <end position="538"/>
    </location>
</feature>
<dbReference type="Pfam" id="PF07730">
    <property type="entry name" value="HisKA_3"/>
    <property type="match status" value="1"/>
</dbReference>
<evidence type="ECO:0000259" key="11">
    <source>
        <dbReference type="PROSITE" id="PS50112"/>
    </source>
</evidence>
<feature type="domain" description="Histidine kinase" evidence="10">
    <location>
        <begin position="434"/>
        <end position="533"/>
    </location>
</feature>
<keyword evidence="8" id="KW-0902">Two-component regulatory system</keyword>
<dbReference type="InterPro" id="IPR013656">
    <property type="entry name" value="PAS_4"/>
</dbReference>
<evidence type="ECO:0000313" key="12">
    <source>
        <dbReference type="EMBL" id="MBB3674822.1"/>
    </source>
</evidence>
<organism evidence="12 13">
    <name type="scientific">Modestobacter versicolor</name>
    <dbReference type="NCBI Taxonomy" id="429133"/>
    <lineage>
        <taxon>Bacteria</taxon>
        <taxon>Bacillati</taxon>
        <taxon>Actinomycetota</taxon>
        <taxon>Actinomycetes</taxon>
        <taxon>Geodermatophilales</taxon>
        <taxon>Geodermatophilaceae</taxon>
        <taxon>Modestobacter</taxon>
    </lineage>
</organism>
<dbReference type="InterPro" id="IPR011712">
    <property type="entry name" value="Sig_transdc_His_kin_sub3_dim/P"/>
</dbReference>
<dbReference type="Gene3D" id="3.30.450.40">
    <property type="match status" value="1"/>
</dbReference>
<protein>
    <recommendedName>
        <fullName evidence="2">histidine kinase</fullName>
        <ecNumber evidence="2">2.7.13.3</ecNumber>
    </recommendedName>
</protein>
<keyword evidence="7" id="KW-0067">ATP-binding</keyword>
<dbReference type="PROSITE" id="PS50109">
    <property type="entry name" value="HIS_KIN"/>
    <property type="match status" value="1"/>
</dbReference>
<reference evidence="12 13" key="1">
    <citation type="submission" date="2020-08" db="EMBL/GenBank/DDBJ databases">
        <title>Sequencing the genomes of 1000 actinobacteria strains.</title>
        <authorList>
            <person name="Klenk H.-P."/>
        </authorList>
    </citation>
    <scope>NUCLEOTIDE SEQUENCE [LARGE SCALE GENOMIC DNA]</scope>
    <source>
        <strain evidence="12 13">DSM 16678</strain>
    </source>
</reference>
<gene>
    <name evidence="12" type="ORF">FHX36_000557</name>
</gene>
<dbReference type="Gene3D" id="1.20.5.1930">
    <property type="match status" value="1"/>
</dbReference>
<comment type="catalytic activity">
    <reaction evidence="1">
        <text>ATP + protein L-histidine = ADP + protein N-phospho-L-histidine.</text>
        <dbReference type="EC" id="2.7.13.3"/>
    </reaction>
</comment>
<dbReference type="InterPro" id="IPR003018">
    <property type="entry name" value="GAF"/>
</dbReference>
<dbReference type="InterPro" id="IPR035965">
    <property type="entry name" value="PAS-like_dom_sf"/>
</dbReference>
<evidence type="ECO:0000256" key="5">
    <source>
        <dbReference type="ARBA" id="ARBA00022741"/>
    </source>
</evidence>
<evidence type="ECO:0000259" key="10">
    <source>
        <dbReference type="PROSITE" id="PS50109"/>
    </source>
</evidence>
<dbReference type="PANTHER" id="PTHR24421">
    <property type="entry name" value="NITRATE/NITRITE SENSOR PROTEIN NARX-RELATED"/>
    <property type="match status" value="1"/>
</dbReference>
<dbReference type="Pfam" id="PF13185">
    <property type="entry name" value="GAF_2"/>
    <property type="match status" value="1"/>
</dbReference>
<dbReference type="Proteomes" id="UP000580718">
    <property type="component" value="Unassembled WGS sequence"/>
</dbReference>
<keyword evidence="6 12" id="KW-0418">Kinase</keyword>
<dbReference type="Pfam" id="PF08448">
    <property type="entry name" value="PAS_4"/>
    <property type="match status" value="1"/>
</dbReference>
<dbReference type="InterPro" id="IPR000014">
    <property type="entry name" value="PAS"/>
</dbReference>
<comment type="caution">
    <text evidence="12">The sequence shown here is derived from an EMBL/GenBank/DDBJ whole genome shotgun (WGS) entry which is preliminary data.</text>
</comment>
<dbReference type="InterPro" id="IPR005467">
    <property type="entry name" value="His_kinase_dom"/>
</dbReference>
<evidence type="ECO:0000256" key="6">
    <source>
        <dbReference type="ARBA" id="ARBA00022777"/>
    </source>
</evidence>